<dbReference type="InterPro" id="IPR006630">
    <property type="entry name" value="La_HTH"/>
</dbReference>
<dbReference type="PANTHER" id="PTHR22792:SF131">
    <property type="entry name" value="LA-RELATED PROTEIN LARP4B"/>
    <property type="match status" value="1"/>
</dbReference>
<dbReference type="Proteomes" id="UP000274756">
    <property type="component" value="Unassembled WGS sequence"/>
</dbReference>
<feature type="region of interest" description="Disordered" evidence="4">
    <location>
        <begin position="411"/>
        <end position="430"/>
    </location>
</feature>
<feature type="compositionally biased region" description="Basic and acidic residues" evidence="4">
    <location>
        <begin position="469"/>
        <end position="483"/>
    </location>
</feature>
<dbReference type="GO" id="GO:0003730">
    <property type="term" value="F:mRNA 3'-UTR binding"/>
    <property type="evidence" value="ECO:0007669"/>
    <property type="project" value="TreeGrafter"/>
</dbReference>
<dbReference type="PROSITE" id="PS50961">
    <property type="entry name" value="HTH_LA"/>
    <property type="match status" value="1"/>
</dbReference>
<dbReference type="Proteomes" id="UP000038040">
    <property type="component" value="Unplaced"/>
</dbReference>
<dbReference type="InterPro" id="IPR045180">
    <property type="entry name" value="La_dom_prot"/>
</dbReference>
<dbReference type="Gene3D" id="1.10.10.10">
    <property type="entry name" value="Winged helix-like DNA-binding domain superfamily/Winged helix DNA-binding domain"/>
    <property type="match status" value="1"/>
</dbReference>
<dbReference type="SUPFAM" id="SSF54928">
    <property type="entry name" value="RNA-binding domain, RBD"/>
    <property type="match status" value="1"/>
</dbReference>
<evidence type="ECO:0000313" key="6">
    <source>
        <dbReference type="EMBL" id="VDN58077.1"/>
    </source>
</evidence>
<evidence type="ECO:0000313" key="8">
    <source>
        <dbReference type="Proteomes" id="UP000274756"/>
    </source>
</evidence>
<dbReference type="GO" id="GO:0045727">
    <property type="term" value="P:positive regulation of translation"/>
    <property type="evidence" value="ECO:0007669"/>
    <property type="project" value="TreeGrafter"/>
</dbReference>
<dbReference type="GO" id="GO:0010494">
    <property type="term" value="C:cytoplasmic stress granule"/>
    <property type="evidence" value="ECO:0007669"/>
    <property type="project" value="TreeGrafter"/>
</dbReference>
<feature type="compositionally biased region" description="Polar residues" evidence="4">
    <location>
        <begin position="604"/>
        <end position="613"/>
    </location>
</feature>
<dbReference type="AlphaFoldDB" id="A0A0N4UAI7"/>
<evidence type="ECO:0000313" key="7">
    <source>
        <dbReference type="Proteomes" id="UP000038040"/>
    </source>
</evidence>
<dbReference type="Pfam" id="PF05383">
    <property type="entry name" value="La"/>
    <property type="match status" value="1"/>
</dbReference>
<dbReference type="PANTHER" id="PTHR22792">
    <property type="entry name" value="LUPUS LA PROTEIN-RELATED"/>
    <property type="match status" value="1"/>
</dbReference>
<feature type="region of interest" description="Disordered" evidence="4">
    <location>
        <begin position="372"/>
        <end position="393"/>
    </location>
</feature>
<feature type="compositionally biased region" description="Gly residues" evidence="4">
    <location>
        <begin position="381"/>
        <end position="391"/>
    </location>
</feature>
<dbReference type="InterPro" id="IPR036390">
    <property type="entry name" value="WH_DNA-bd_sf"/>
</dbReference>
<gene>
    <name evidence="6" type="ORF">DME_LOCUS8050</name>
</gene>
<feature type="compositionally biased region" description="Polar residues" evidence="4">
    <location>
        <begin position="447"/>
        <end position="459"/>
    </location>
</feature>
<dbReference type="InterPro" id="IPR035979">
    <property type="entry name" value="RBD_domain_sf"/>
</dbReference>
<dbReference type="SMART" id="SM00715">
    <property type="entry name" value="LA"/>
    <property type="match status" value="1"/>
</dbReference>
<keyword evidence="2 3" id="KW-0694">RNA-binding</keyword>
<organism evidence="7 9">
    <name type="scientific">Dracunculus medinensis</name>
    <name type="common">Guinea worm</name>
    <dbReference type="NCBI Taxonomy" id="318479"/>
    <lineage>
        <taxon>Eukaryota</taxon>
        <taxon>Metazoa</taxon>
        <taxon>Ecdysozoa</taxon>
        <taxon>Nematoda</taxon>
        <taxon>Chromadorea</taxon>
        <taxon>Rhabditida</taxon>
        <taxon>Spirurina</taxon>
        <taxon>Dracunculoidea</taxon>
        <taxon>Dracunculidae</taxon>
        <taxon>Dracunculus</taxon>
    </lineage>
</organism>
<evidence type="ECO:0000256" key="4">
    <source>
        <dbReference type="SAM" id="MobiDB-lite"/>
    </source>
</evidence>
<reference evidence="9" key="1">
    <citation type="submission" date="2017-02" db="UniProtKB">
        <authorList>
            <consortium name="WormBaseParasite"/>
        </authorList>
    </citation>
    <scope>IDENTIFICATION</scope>
</reference>
<dbReference type="InterPro" id="IPR058699">
    <property type="entry name" value="RRM_LARP4/4B"/>
</dbReference>
<dbReference type="STRING" id="318479.A0A0N4UAI7"/>
<dbReference type="SUPFAM" id="SSF46785">
    <property type="entry name" value="Winged helix' DNA-binding domain"/>
    <property type="match status" value="1"/>
</dbReference>
<dbReference type="CDD" id="cd12430">
    <property type="entry name" value="RRM_LARP4_5_like"/>
    <property type="match status" value="1"/>
</dbReference>
<feature type="compositionally biased region" description="Basic and acidic residues" evidence="4">
    <location>
        <begin position="567"/>
        <end position="580"/>
    </location>
</feature>
<dbReference type="EMBL" id="UYYG01001165">
    <property type="protein sequence ID" value="VDN58077.1"/>
    <property type="molecule type" value="Genomic_DNA"/>
</dbReference>
<evidence type="ECO:0000256" key="3">
    <source>
        <dbReference type="PROSITE-ProRule" id="PRU00332"/>
    </source>
</evidence>
<dbReference type="OrthoDB" id="10046764at2759"/>
<dbReference type="InterPro" id="IPR036388">
    <property type="entry name" value="WH-like_DNA-bd_sf"/>
</dbReference>
<feature type="compositionally biased region" description="Pro residues" evidence="4">
    <location>
        <begin position="91"/>
        <end position="103"/>
    </location>
</feature>
<reference evidence="6 8" key="2">
    <citation type="submission" date="2018-11" db="EMBL/GenBank/DDBJ databases">
        <authorList>
            <consortium name="Pathogen Informatics"/>
        </authorList>
    </citation>
    <scope>NUCLEOTIDE SEQUENCE [LARGE SCALE GENOMIC DNA]</scope>
</reference>
<keyword evidence="8" id="KW-1185">Reference proteome</keyword>
<proteinExistence type="predicted"/>
<evidence type="ECO:0000256" key="2">
    <source>
        <dbReference type="ARBA" id="ARBA00022884"/>
    </source>
</evidence>
<feature type="domain" description="HTH La-type RNA-binding" evidence="5">
    <location>
        <begin position="127"/>
        <end position="216"/>
    </location>
</feature>
<feature type="region of interest" description="Disordered" evidence="4">
    <location>
        <begin position="438"/>
        <end position="613"/>
    </location>
</feature>
<sequence length="613" mass="68733">MNAINNIVNALVNASSVDRMVADLQTHATDSDTPPTPALPWWFTPECESQLISASSASSTSSLEARAQGKRSPVPAIKMKTSTPSVTAPSRPQPVVPPLPPSQPLSLSANTKISYTLPHTQRSAVIPQQHNDIKQQLKSQLEYYFSRENLMTDRFLRCQMDNDQYVPIRIIAGFPKVKRLTSDFDLIVQVLRESNQVQVDETGERVRAASRRCTIILREIPETTDEKEVASMFAGGPPYISIQYGLNNSWYVMFDSEEATQRAFLHLQNRGKTFNNKPICARIKTGGAPYSDNQLPLERALSTLPTEAVPETNIPINSSTTIAPAENFDLGQVLASYGYVPRATYKPGAAVVHVNSTVDLMSRINMSRIRGSNSANHYRSGGRGRGGGGAINGLMSHRVLNGHRDYGNTNYQHSCNRRSSGYNDSHWENYRDRNDSYRSRGRYIRPNSFNFGLGNSRSRTPVEMYQHSRRNDNRQRISSEFNHDYNIPSNSKQSNSKRDSYSKSHNTNGKSFVSRPIIQTPDGSKKYDDRHTSSSLIEETKSEPSNSKIESEYNFEEGAFPSLSVEVTEKKVSEMEKPIERPTFSSVAAGRKREKKEQKEKKSYAQTLKQTNG</sequence>
<dbReference type="GO" id="GO:0005829">
    <property type="term" value="C:cytosol"/>
    <property type="evidence" value="ECO:0007669"/>
    <property type="project" value="TreeGrafter"/>
</dbReference>
<feature type="compositionally biased region" description="Polar residues" evidence="4">
    <location>
        <begin position="411"/>
        <end position="423"/>
    </location>
</feature>
<protein>
    <submittedName>
        <fullName evidence="9">HTH La-type RNA-binding domain-containing protein</fullName>
    </submittedName>
</protein>
<dbReference type="Pfam" id="PF26088">
    <property type="entry name" value="RRM_LARP4"/>
    <property type="match status" value="1"/>
</dbReference>
<keyword evidence="1" id="KW-0597">Phosphoprotein</keyword>
<feature type="region of interest" description="Disordered" evidence="4">
    <location>
        <begin position="54"/>
        <end position="104"/>
    </location>
</feature>
<feature type="compositionally biased region" description="Basic and acidic residues" evidence="4">
    <location>
        <begin position="523"/>
        <end position="542"/>
    </location>
</feature>
<accession>A0A0N4UAI7</accession>
<evidence type="ECO:0000256" key="1">
    <source>
        <dbReference type="ARBA" id="ARBA00022553"/>
    </source>
</evidence>
<dbReference type="WBParaSite" id="DME_0000416701-mRNA-1">
    <property type="protein sequence ID" value="DME_0000416701-mRNA-1"/>
    <property type="gene ID" value="DME_0000416701"/>
</dbReference>
<evidence type="ECO:0000259" key="5">
    <source>
        <dbReference type="PROSITE" id="PS50961"/>
    </source>
</evidence>
<name>A0A0N4UAI7_DRAME</name>
<evidence type="ECO:0000313" key="9">
    <source>
        <dbReference type="WBParaSite" id="DME_0000416701-mRNA-1"/>
    </source>
</evidence>